<reference evidence="2 3" key="1">
    <citation type="submission" date="2023-02" db="EMBL/GenBank/DDBJ databases">
        <title>Genome sequence of Novosphingobium humi KACC 19094.</title>
        <authorList>
            <person name="Kim S."/>
            <person name="Heo J."/>
            <person name="Kwon S.-W."/>
        </authorList>
    </citation>
    <scope>NUCLEOTIDE SEQUENCE [LARGE SCALE GENOMIC DNA]</scope>
    <source>
        <strain evidence="2 3">KACC 19094</strain>
    </source>
</reference>
<evidence type="ECO:0000259" key="1">
    <source>
        <dbReference type="Pfam" id="PF21777"/>
    </source>
</evidence>
<evidence type="ECO:0000313" key="2">
    <source>
        <dbReference type="EMBL" id="WCT77806.1"/>
    </source>
</evidence>
<gene>
    <name evidence="2" type="ORF">PQ457_02180</name>
</gene>
<dbReference type="EMBL" id="CP117417">
    <property type="protein sequence ID" value="WCT77806.1"/>
    <property type="molecule type" value="Genomic_DNA"/>
</dbReference>
<protein>
    <recommendedName>
        <fullName evidence="1">Short chain dehydrogenase-like proteobacteria domain-containing protein</fullName>
    </recommendedName>
</protein>
<sequence length="109" mass="11193">MSVLAIEDLPSAPLAAAVVFHAQWLAQAEAMLADGDLVLVMPLAGHEHRAWRLAAVQGLARAYAPARANLVECDEPAGIAAACAFLAASPGITGQILRLDSQAPGAVID</sequence>
<dbReference type="RefSeq" id="WP_273618167.1">
    <property type="nucleotide sequence ID" value="NZ_CP117417.1"/>
</dbReference>
<dbReference type="Proteomes" id="UP001218231">
    <property type="component" value="Chromosome"/>
</dbReference>
<proteinExistence type="predicted"/>
<evidence type="ECO:0000313" key="3">
    <source>
        <dbReference type="Proteomes" id="UP001218231"/>
    </source>
</evidence>
<dbReference type="InterPro" id="IPR048623">
    <property type="entry name" value="SDR-like_proteobact"/>
</dbReference>
<dbReference type="Pfam" id="PF21777">
    <property type="entry name" value="SDR-like"/>
    <property type="match status" value="1"/>
</dbReference>
<accession>A0ABY7TX12</accession>
<name>A0ABY7TX12_9SPHN</name>
<organism evidence="2 3">
    <name type="scientific">Novosphingobium humi</name>
    <dbReference type="NCBI Taxonomy" id="2282397"/>
    <lineage>
        <taxon>Bacteria</taxon>
        <taxon>Pseudomonadati</taxon>
        <taxon>Pseudomonadota</taxon>
        <taxon>Alphaproteobacteria</taxon>
        <taxon>Sphingomonadales</taxon>
        <taxon>Sphingomonadaceae</taxon>
        <taxon>Novosphingobium</taxon>
    </lineage>
</organism>
<keyword evidence="3" id="KW-1185">Reference proteome</keyword>
<feature type="domain" description="Short chain dehydrogenase-like proteobacteria" evidence="1">
    <location>
        <begin position="4"/>
        <end position="99"/>
    </location>
</feature>